<dbReference type="AlphaFoldDB" id="A0AA90VF83"/>
<evidence type="ECO:0000313" key="10">
    <source>
        <dbReference type="Proteomes" id="UP000405805"/>
    </source>
</evidence>
<evidence type="ECO:0000256" key="1">
    <source>
        <dbReference type="ARBA" id="ARBA00001917"/>
    </source>
</evidence>
<dbReference type="InterPro" id="IPR012640">
    <property type="entry name" value="Membr_lipoprot_lipid_attach_CS"/>
</dbReference>
<gene>
    <name evidence="9" type="ORF">F7D57_07485</name>
</gene>
<dbReference type="Pfam" id="PF08139">
    <property type="entry name" value="LPAM_1"/>
    <property type="match status" value="1"/>
</dbReference>
<feature type="domain" description="Nitroreductase" evidence="8">
    <location>
        <begin position="43"/>
        <end position="194"/>
    </location>
</feature>
<evidence type="ECO:0000256" key="2">
    <source>
        <dbReference type="ARBA" id="ARBA00007118"/>
    </source>
</evidence>
<comment type="similarity">
    <text evidence="2">Belongs to the nitroreductase family.</text>
</comment>
<sequence>MNNMKKIFLGLAATLMLTACNENRQPEATTSVDSASVVTDLMMSRRSIRAYKDSIISRDTLNEILKCGIHAPNGQNLQSYEIRVIDSPALIDSITQAVVKDNPKIAERKGFKNIFVNAPCVVCIAYDTTYDMAQIDCGLLGENIILAAWAKGIGSCCLGSSARWILDSPSAKPYLDRMAFSKNYKLLYCIALGYPDESPEAKPRRQDMIKFMD</sequence>
<comment type="cofactor">
    <cofactor evidence="1">
        <name>FMN</name>
        <dbReference type="ChEBI" id="CHEBI:58210"/>
    </cofactor>
</comment>
<reference evidence="10" key="1">
    <citation type="submission" date="2019-09" db="EMBL/GenBank/DDBJ databases">
        <title>Distinct polysaccharide growth profiles of human intestinal Prevotella copri isolates.</title>
        <authorList>
            <person name="Fehlner-Peach H."/>
            <person name="Magnabosco C."/>
            <person name="Raghavan V."/>
            <person name="Scher J.U."/>
            <person name="Tett A."/>
            <person name="Cox L.M."/>
            <person name="Gottsegen C."/>
            <person name="Watters A."/>
            <person name="Wiltshire- Gordon J.D."/>
            <person name="Segata N."/>
            <person name="Bonneau R."/>
            <person name="Littman D.R."/>
        </authorList>
    </citation>
    <scope>NUCLEOTIDE SEQUENCE [LARGE SCALE GENOMIC DNA]</scope>
    <source>
        <strain evidence="10">iA624</strain>
    </source>
</reference>
<dbReference type="Pfam" id="PF00881">
    <property type="entry name" value="Nitroreductase"/>
    <property type="match status" value="1"/>
</dbReference>
<dbReference type="GO" id="GO:0016491">
    <property type="term" value="F:oxidoreductase activity"/>
    <property type="evidence" value="ECO:0007669"/>
    <property type="project" value="UniProtKB-KW"/>
</dbReference>
<comment type="caution">
    <text evidence="9">The sequence shown here is derived from an EMBL/GenBank/DDBJ whole genome shotgun (WGS) entry which is preliminary data.</text>
</comment>
<dbReference type="PANTHER" id="PTHR43673:SF2">
    <property type="entry name" value="NITROREDUCTASE"/>
    <property type="match status" value="1"/>
</dbReference>
<organism evidence="9 10">
    <name type="scientific">Segatella copri</name>
    <dbReference type="NCBI Taxonomy" id="165179"/>
    <lineage>
        <taxon>Bacteria</taxon>
        <taxon>Pseudomonadati</taxon>
        <taxon>Bacteroidota</taxon>
        <taxon>Bacteroidia</taxon>
        <taxon>Bacteroidales</taxon>
        <taxon>Prevotellaceae</taxon>
        <taxon>Segatella</taxon>
    </lineage>
</organism>
<dbReference type="Proteomes" id="UP000405805">
    <property type="component" value="Unassembled WGS sequence"/>
</dbReference>
<keyword evidence="5" id="KW-0288">FMN</keyword>
<evidence type="ECO:0000313" key="9">
    <source>
        <dbReference type="EMBL" id="MQO09556.1"/>
    </source>
</evidence>
<evidence type="ECO:0000256" key="4">
    <source>
        <dbReference type="ARBA" id="ARBA00022630"/>
    </source>
</evidence>
<accession>A0AA90VF83</accession>
<dbReference type="PROSITE" id="PS51257">
    <property type="entry name" value="PROKAR_LIPOPROTEIN"/>
    <property type="match status" value="1"/>
</dbReference>
<dbReference type="SUPFAM" id="SSF55469">
    <property type="entry name" value="FMN-dependent nitroreductase-like"/>
    <property type="match status" value="1"/>
</dbReference>
<evidence type="ECO:0000256" key="3">
    <source>
        <dbReference type="ARBA" id="ARBA00017922"/>
    </source>
</evidence>
<dbReference type="Gene3D" id="3.40.109.10">
    <property type="entry name" value="NADH Oxidase"/>
    <property type="match status" value="1"/>
</dbReference>
<evidence type="ECO:0000256" key="5">
    <source>
        <dbReference type="ARBA" id="ARBA00022643"/>
    </source>
</evidence>
<evidence type="ECO:0000259" key="8">
    <source>
        <dbReference type="Pfam" id="PF00881"/>
    </source>
</evidence>
<keyword evidence="6" id="KW-0732">Signal</keyword>
<evidence type="ECO:0000256" key="7">
    <source>
        <dbReference type="ARBA" id="ARBA00023002"/>
    </source>
</evidence>
<dbReference type="InterPro" id="IPR000415">
    <property type="entry name" value="Nitroreductase-like"/>
</dbReference>
<keyword evidence="7" id="KW-0560">Oxidoreductase</keyword>
<proteinExistence type="inferred from homology"/>
<dbReference type="EMBL" id="VZBP01000084">
    <property type="protein sequence ID" value="MQO09556.1"/>
    <property type="molecule type" value="Genomic_DNA"/>
</dbReference>
<protein>
    <recommendedName>
        <fullName evidence="3">Type IV secretion system putative lipoprotein virB7</fullName>
    </recommendedName>
</protein>
<dbReference type="PANTHER" id="PTHR43673">
    <property type="entry name" value="NAD(P)H NITROREDUCTASE YDGI-RELATED"/>
    <property type="match status" value="1"/>
</dbReference>
<keyword evidence="4" id="KW-0285">Flavoprotein</keyword>
<evidence type="ECO:0000256" key="6">
    <source>
        <dbReference type="ARBA" id="ARBA00022729"/>
    </source>
</evidence>
<name>A0AA90VF83_9BACT</name>
<dbReference type="InterPro" id="IPR029479">
    <property type="entry name" value="Nitroreductase"/>
</dbReference>